<dbReference type="OrthoDB" id="6044963at2759"/>
<dbReference type="EMBL" id="JAIWYP010000008">
    <property type="protein sequence ID" value="KAH3787705.1"/>
    <property type="molecule type" value="Genomic_DNA"/>
</dbReference>
<evidence type="ECO:0000256" key="1">
    <source>
        <dbReference type="SAM" id="SignalP"/>
    </source>
</evidence>
<keyword evidence="3" id="KW-1185">Reference proteome</keyword>
<comment type="caution">
    <text evidence="2">The sequence shown here is derived from an EMBL/GenBank/DDBJ whole genome shotgun (WGS) entry which is preliminary data.</text>
</comment>
<proteinExistence type="predicted"/>
<reference evidence="2" key="2">
    <citation type="submission" date="2020-11" db="EMBL/GenBank/DDBJ databases">
        <authorList>
            <person name="McCartney M.A."/>
            <person name="Auch B."/>
            <person name="Kono T."/>
            <person name="Mallez S."/>
            <person name="Becker A."/>
            <person name="Gohl D.M."/>
            <person name="Silverstein K.A.T."/>
            <person name="Koren S."/>
            <person name="Bechman K.B."/>
            <person name="Herman A."/>
            <person name="Abrahante J.E."/>
            <person name="Garbe J."/>
        </authorList>
    </citation>
    <scope>NUCLEOTIDE SEQUENCE</scope>
    <source>
        <strain evidence="2">Duluth1</strain>
        <tissue evidence="2">Whole animal</tissue>
    </source>
</reference>
<gene>
    <name evidence="2" type="ORF">DPMN_165832</name>
</gene>
<dbReference type="Proteomes" id="UP000828390">
    <property type="component" value="Unassembled WGS sequence"/>
</dbReference>
<dbReference type="AlphaFoldDB" id="A0A9D4EW36"/>
<feature type="chain" id="PRO_5038406748" evidence="1">
    <location>
        <begin position="17"/>
        <end position="145"/>
    </location>
</feature>
<keyword evidence="1" id="KW-0732">Signal</keyword>
<evidence type="ECO:0000313" key="3">
    <source>
        <dbReference type="Proteomes" id="UP000828390"/>
    </source>
</evidence>
<reference evidence="2" key="1">
    <citation type="journal article" date="2019" name="bioRxiv">
        <title>The Genome of the Zebra Mussel, Dreissena polymorpha: A Resource for Invasive Species Research.</title>
        <authorList>
            <person name="McCartney M.A."/>
            <person name="Auch B."/>
            <person name="Kono T."/>
            <person name="Mallez S."/>
            <person name="Zhang Y."/>
            <person name="Obille A."/>
            <person name="Becker A."/>
            <person name="Abrahante J.E."/>
            <person name="Garbe J."/>
            <person name="Badalamenti J.P."/>
            <person name="Herman A."/>
            <person name="Mangelson H."/>
            <person name="Liachko I."/>
            <person name="Sullivan S."/>
            <person name="Sone E.D."/>
            <person name="Koren S."/>
            <person name="Silverstein K.A.T."/>
            <person name="Beckman K.B."/>
            <person name="Gohl D.M."/>
        </authorList>
    </citation>
    <scope>NUCLEOTIDE SEQUENCE</scope>
    <source>
        <strain evidence="2">Duluth1</strain>
        <tissue evidence="2">Whole animal</tissue>
    </source>
</reference>
<sequence>MIRILSLYCMCVVSGAMLFGGPCDLSPVYESGIPHDPNWSSKISVPRSCTNGTFRWDYPRGHVALLFENFGRATAACFRDSLGGEAFSITDVTSGHHMTQLPRLVRGSDKIVCTAASHGQPLNIRVDAPEDIVYMGEFAYFLQFS</sequence>
<name>A0A9D4EW36_DREPO</name>
<feature type="signal peptide" evidence="1">
    <location>
        <begin position="1"/>
        <end position="16"/>
    </location>
</feature>
<evidence type="ECO:0000313" key="2">
    <source>
        <dbReference type="EMBL" id="KAH3787705.1"/>
    </source>
</evidence>
<organism evidence="2 3">
    <name type="scientific">Dreissena polymorpha</name>
    <name type="common">Zebra mussel</name>
    <name type="synonym">Mytilus polymorpha</name>
    <dbReference type="NCBI Taxonomy" id="45954"/>
    <lineage>
        <taxon>Eukaryota</taxon>
        <taxon>Metazoa</taxon>
        <taxon>Spiralia</taxon>
        <taxon>Lophotrochozoa</taxon>
        <taxon>Mollusca</taxon>
        <taxon>Bivalvia</taxon>
        <taxon>Autobranchia</taxon>
        <taxon>Heteroconchia</taxon>
        <taxon>Euheterodonta</taxon>
        <taxon>Imparidentia</taxon>
        <taxon>Neoheterodontei</taxon>
        <taxon>Myida</taxon>
        <taxon>Dreissenoidea</taxon>
        <taxon>Dreissenidae</taxon>
        <taxon>Dreissena</taxon>
    </lineage>
</organism>
<accession>A0A9D4EW36</accession>
<protein>
    <submittedName>
        <fullName evidence="2">Uncharacterized protein</fullName>
    </submittedName>
</protein>